<reference evidence="10 11" key="1">
    <citation type="submission" date="2015-12" db="EMBL/GenBank/DDBJ databases">
        <authorList>
            <person name="Shamseldin A."/>
            <person name="Moawad H."/>
            <person name="Abd El-Rahim W.M."/>
            <person name="Sadowsky M.J."/>
        </authorList>
    </citation>
    <scope>NUCLEOTIDE SEQUENCE [LARGE SCALE GENOMIC DNA]</scope>
    <source>
        <strain evidence="10 11">SM2</strain>
    </source>
</reference>
<evidence type="ECO:0000256" key="5">
    <source>
        <dbReference type="ARBA" id="ARBA00022982"/>
    </source>
</evidence>
<name>A0A127M3F2_9GAMM</name>
<feature type="transmembrane region" description="Helical" evidence="8">
    <location>
        <begin position="556"/>
        <end position="578"/>
    </location>
</feature>
<keyword evidence="6" id="KW-0408">Iron</keyword>
<dbReference type="InterPro" id="IPR017900">
    <property type="entry name" value="4Fe4S_Fe_S_CS"/>
</dbReference>
<keyword evidence="8" id="KW-0472">Membrane</keyword>
<dbReference type="InterPro" id="IPR007059">
    <property type="entry name" value="DmsC"/>
</dbReference>
<keyword evidence="4" id="KW-0677">Repeat</keyword>
<keyword evidence="5" id="KW-0249">Electron transport</keyword>
<dbReference type="PANTHER" id="PTHR43177">
    <property type="entry name" value="PROTEIN NRFC"/>
    <property type="match status" value="1"/>
</dbReference>
<dbReference type="EMBL" id="CP014544">
    <property type="protein sequence ID" value="AMO67723.1"/>
    <property type="molecule type" value="Genomic_DNA"/>
</dbReference>
<keyword evidence="1" id="KW-0813">Transport</keyword>
<feature type="transmembrane region" description="Helical" evidence="8">
    <location>
        <begin position="370"/>
        <end position="389"/>
    </location>
</feature>
<dbReference type="Pfam" id="PF04976">
    <property type="entry name" value="DmsC"/>
    <property type="match status" value="1"/>
</dbReference>
<dbReference type="GO" id="GO:0016020">
    <property type="term" value="C:membrane"/>
    <property type="evidence" value="ECO:0007669"/>
    <property type="project" value="InterPro"/>
</dbReference>
<evidence type="ECO:0000256" key="4">
    <source>
        <dbReference type="ARBA" id="ARBA00022737"/>
    </source>
</evidence>
<keyword evidence="7" id="KW-0411">Iron-sulfur</keyword>
<keyword evidence="8" id="KW-1133">Transmembrane helix</keyword>
<accession>A0A127M3F2</accession>
<keyword evidence="3" id="KW-0479">Metal-binding</keyword>
<protein>
    <submittedName>
        <fullName evidence="10">Aspartate carbamoyltransferase</fullName>
    </submittedName>
</protein>
<dbReference type="RefSeq" id="WP_062383265.1">
    <property type="nucleotide sequence ID" value="NZ_CP014544.1"/>
</dbReference>
<dbReference type="Gene3D" id="3.30.70.20">
    <property type="match status" value="2"/>
</dbReference>
<feature type="transmembrane region" description="Helical" evidence="8">
    <location>
        <begin position="401"/>
        <end position="425"/>
    </location>
</feature>
<evidence type="ECO:0000256" key="1">
    <source>
        <dbReference type="ARBA" id="ARBA00022448"/>
    </source>
</evidence>
<evidence type="ECO:0000313" key="10">
    <source>
        <dbReference type="EMBL" id="AMO67723.1"/>
    </source>
</evidence>
<dbReference type="Pfam" id="PF13247">
    <property type="entry name" value="Fer4_11"/>
    <property type="match status" value="1"/>
</dbReference>
<dbReference type="GO" id="GO:0051539">
    <property type="term" value="F:4 iron, 4 sulfur cluster binding"/>
    <property type="evidence" value="ECO:0007669"/>
    <property type="project" value="UniProtKB-KW"/>
</dbReference>
<dbReference type="CDD" id="cd16371">
    <property type="entry name" value="DMSOR_beta_like"/>
    <property type="match status" value="1"/>
</dbReference>
<evidence type="ECO:0000256" key="3">
    <source>
        <dbReference type="ARBA" id="ARBA00022723"/>
    </source>
</evidence>
<dbReference type="GO" id="GO:0046872">
    <property type="term" value="F:metal ion binding"/>
    <property type="evidence" value="ECO:0007669"/>
    <property type="project" value="UniProtKB-KW"/>
</dbReference>
<sequence length="616" mass="67234">MWKVRDDEPSYAFLKEPTGPEVNYYEAPIDLIARTGGALPAGREMFINEEPGVGNNPNRNKQHAFHFTADNCIGCHACEAACSEKNDNPAHISFRSVGYVEGGTYPDFKRMNISMACNHCDDPVCLKGCPTRAYTKHVEYGAVLQDPETCFGCGYCTWVCPYNAPQLDPIKGQVSKCNMCVDRLEVNLKPACVSACLGNALNFGVVDDLPENREQGKTSIPGFPDPEITHPNIRFQQIKNMPDEVTRPDGMEVKYHKGDDGQYRPVVDQKKGVEKKWSLAKLSSRENPLVIFTLVSQTSLGAFLLSFLGAQLGIESIIALRDSVMYIPLMAVTVGLAGLGMLMSATHLGKPWRFYRGFNNLRHSPVCREGLGMLLYMVFAGLHLLAMLPENRVFTALLGEWGSFPVVAATTGYLALIAGAVGLYYMYRCYRIPARPFWNHWQTGSAFLGTALTLGGAVLGVIGVPTLMLIGGDGLAILKLSLVSIVIGSALEGVGLWRHGLAMSKANNEGSVSHYIQCTLFGKSYMLRNLLTLANLLLAVALLSSAELGVETLMASALLCGSIMTTALIGRCLFYVLVVPTTMPGAFFWKNKDFEEHARDIGLANMPQVGVVAHTH</sequence>
<keyword evidence="8" id="KW-0812">Transmembrane</keyword>
<feature type="transmembrane region" description="Helical" evidence="8">
    <location>
        <begin position="289"/>
        <end position="314"/>
    </location>
</feature>
<feature type="domain" description="4Fe-4S ferredoxin-type" evidence="9">
    <location>
        <begin position="141"/>
        <end position="170"/>
    </location>
</feature>
<dbReference type="GO" id="GO:0016740">
    <property type="term" value="F:transferase activity"/>
    <property type="evidence" value="ECO:0007669"/>
    <property type="project" value="UniProtKB-KW"/>
</dbReference>
<dbReference type="PROSITE" id="PS00198">
    <property type="entry name" value="4FE4S_FER_1"/>
    <property type="match status" value="1"/>
</dbReference>
<dbReference type="InterPro" id="IPR017896">
    <property type="entry name" value="4Fe4S_Fe-S-bd"/>
</dbReference>
<gene>
    <name evidence="10" type="ORF">AZF00_05165</name>
</gene>
<keyword evidence="10" id="KW-0808">Transferase</keyword>
<evidence type="ECO:0000256" key="2">
    <source>
        <dbReference type="ARBA" id="ARBA00022485"/>
    </source>
</evidence>
<feature type="transmembrane region" description="Helical" evidence="8">
    <location>
        <begin position="530"/>
        <end position="550"/>
    </location>
</feature>
<dbReference type="STRING" id="1470434.AZF00_05165"/>
<dbReference type="AlphaFoldDB" id="A0A127M3F2"/>
<feature type="transmembrane region" description="Helical" evidence="8">
    <location>
        <begin position="446"/>
        <end position="470"/>
    </location>
</feature>
<dbReference type="SUPFAM" id="SSF54862">
    <property type="entry name" value="4Fe-4S ferredoxins"/>
    <property type="match status" value="1"/>
</dbReference>
<evidence type="ECO:0000256" key="7">
    <source>
        <dbReference type="ARBA" id="ARBA00023014"/>
    </source>
</evidence>
<evidence type="ECO:0000313" key="11">
    <source>
        <dbReference type="Proteomes" id="UP000074119"/>
    </source>
</evidence>
<feature type="domain" description="4Fe-4S ferredoxin-type" evidence="9">
    <location>
        <begin position="63"/>
        <end position="92"/>
    </location>
</feature>
<dbReference type="PANTHER" id="PTHR43177:SF5">
    <property type="entry name" value="ANAEROBIC DIMETHYL SULFOXIDE REDUCTASE CHAIN B-RELATED"/>
    <property type="match status" value="1"/>
</dbReference>
<evidence type="ECO:0000256" key="6">
    <source>
        <dbReference type="ARBA" id="ARBA00023004"/>
    </source>
</evidence>
<dbReference type="Proteomes" id="UP000074119">
    <property type="component" value="Chromosome"/>
</dbReference>
<dbReference type="InterPro" id="IPR050954">
    <property type="entry name" value="ET_IronSulfur_Cluster-Binding"/>
</dbReference>
<dbReference type="KEGG" id="zal:AZF00_05165"/>
<proteinExistence type="predicted"/>
<dbReference type="PROSITE" id="PS51379">
    <property type="entry name" value="4FE4S_FER_2"/>
    <property type="match status" value="2"/>
</dbReference>
<evidence type="ECO:0000259" key="9">
    <source>
        <dbReference type="PROSITE" id="PS51379"/>
    </source>
</evidence>
<feature type="transmembrane region" description="Helical" evidence="8">
    <location>
        <begin position="326"/>
        <end position="349"/>
    </location>
</feature>
<dbReference type="GO" id="GO:0019645">
    <property type="term" value="P:anaerobic electron transport chain"/>
    <property type="evidence" value="ECO:0007669"/>
    <property type="project" value="InterPro"/>
</dbReference>
<keyword evidence="2" id="KW-0004">4Fe-4S</keyword>
<feature type="transmembrane region" description="Helical" evidence="8">
    <location>
        <begin position="476"/>
        <end position="497"/>
    </location>
</feature>
<organism evidence="10 11">
    <name type="scientific">Zhongshania aliphaticivorans</name>
    <dbReference type="NCBI Taxonomy" id="1470434"/>
    <lineage>
        <taxon>Bacteria</taxon>
        <taxon>Pseudomonadati</taxon>
        <taxon>Pseudomonadota</taxon>
        <taxon>Gammaproteobacteria</taxon>
        <taxon>Cellvibrionales</taxon>
        <taxon>Spongiibacteraceae</taxon>
        <taxon>Zhongshania</taxon>
    </lineage>
</organism>
<evidence type="ECO:0000256" key="8">
    <source>
        <dbReference type="SAM" id="Phobius"/>
    </source>
</evidence>